<organism evidence="2 3">
    <name type="scientific">Paenibacillus thailandensis</name>
    <dbReference type="NCBI Taxonomy" id="393250"/>
    <lineage>
        <taxon>Bacteria</taxon>
        <taxon>Bacillati</taxon>
        <taxon>Bacillota</taxon>
        <taxon>Bacilli</taxon>
        <taxon>Bacillales</taxon>
        <taxon>Paenibacillaceae</taxon>
        <taxon>Paenibacillus</taxon>
    </lineage>
</organism>
<dbReference type="InterPro" id="IPR020843">
    <property type="entry name" value="ER"/>
</dbReference>
<dbReference type="RefSeq" id="WP_379270435.1">
    <property type="nucleotide sequence ID" value="NZ_JBHUGT010000023.1"/>
</dbReference>
<dbReference type="InterPro" id="IPR013149">
    <property type="entry name" value="ADH-like_C"/>
</dbReference>
<dbReference type="InterPro" id="IPR013154">
    <property type="entry name" value="ADH-like_N"/>
</dbReference>
<evidence type="ECO:0000313" key="3">
    <source>
        <dbReference type="Proteomes" id="UP001597493"/>
    </source>
</evidence>
<dbReference type="InterPro" id="IPR036291">
    <property type="entry name" value="NAD(P)-bd_dom_sf"/>
</dbReference>
<comment type="caution">
    <text evidence="2">The sequence shown here is derived from an EMBL/GenBank/DDBJ whole genome shotgun (WGS) entry which is preliminary data.</text>
</comment>
<evidence type="ECO:0000259" key="1">
    <source>
        <dbReference type="SMART" id="SM00829"/>
    </source>
</evidence>
<dbReference type="Gene3D" id="3.90.180.10">
    <property type="entry name" value="Medium-chain alcohol dehydrogenases, catalytic domain"/>
    <property type="match status" value="1"/>
</dbReference>
<evidence type="ECO:0000313" key="2">
    <source>
        <dbReference type="EMBL" id="MFD2659749.1"/>
    </source>
</evidence>
<protein>
    <submittedName>
        <fullName evidence="2">Oxidoreductase</fullName>
    </submittedName>
</protein>
<proteinExistence type="predicted"/>
<dbReference type="SUPFAM" id="SSF51735">
    <property type="entry name" value="NAD(P)-binding Rossmann-fold domains"/>
    <property type="match status" value="1"/>
</dbReference>
<sequence length="339" mass="35557">MKEHAEPLRPFRALLLEKEENGGVRAAYREVTESELPPGDVLVKVAYSGINYKDAMALQRTPLIVRSFPMVPGIDFSGTVVRSDSAAWKEGDRVIMTGWGAGERKWGGYAEYARMPAEQLVPLPAGMSLRHAMTIGTAGLTAMLCVMALERQGVKPDSGEVAVTGATGGVGSFAVTLLAAAGYSVTAVTGKAEQADYLRSLGAASVIGREELNALSSKPLHSERWAGAVDTVGGQPLAALLGSTRYGGAVAACGMASSSTFQASVYPFILRNVALVGVESVIVPTDRRLEAWNRLNETLAAEQLDRITNDITLGEVMAQASAMLEGASLGRTVVAVGGS</sequence>
<dbReference type="InterPro" id="IPR051397">
    <property type="entry name" value="Zn-ADH-like_protein"/>
</dbReference>
<gene>
    <name evidence="2" type="ORF">ACFSW5_05640</name>
</gene>
<dbReference type="NCBIfam" id="TIGR02823">
    <property type="entry name" value="oxido_YhdH"/>
    <property type="match status" value="1"/>
</dbReference>
<keyword evidence="3" id="KW-1185">Reference proteome</keyword>
<dbReference type="SMART" id="SM00829">
    <property type="entry name" value="PKS_ER"/>
    <property type="match status" value="1"/>
</dbReference>
<dbReference type="Gene3D" id="3.40.50.720">
    <property type="entry name" value="NAD(P)-binding Rossmann-like Domain"/>
    <property type="match status" value="1"/>
</dbReference>
<dbReference type="PANTHER" id="PTHR43677:SF1">
    <property type="entry name" value="ACRYLYL-COA REDUCTASE ACUI-RELATED"/>
    <property type="match status" value="1"/>
</dbReference>
<dbReference type="Proteomes" id="UP001597493">
    <property type="component" value="Unassembled WGS sequence"/>
</dbReference>
<accession>A0ABW5QTN5</accession>
<dbReference type="EMBL" id="JBHUMY010000006">
    <property type="protein sequence ID" value="MFD2659749.1"/>
    <property type="molecule type" value="Genomic_DNA"/>
</dbReference>
<reference evidence="3" key="1">
    <citation type="journal article" date="2019" name="Int. J. Syst. Evol. Microbiol.">
        <title>The Global Catalogue of Microorganisms (GCM) 10K type strain sequencing project: providing services to taxonomists for standard genome sequencing and annotation.</title>
        <authorList>
            <consortium name="The Broad Institute Genomics Platform"/>
            <consortium name="The Broad Institute Genome Sequencing Center for Infectious Disease"/>
            <person name="Wu L."/>
            <person name="Ma J."/>
        </authorList>
    </citation>
    <scope>NUCLEOTIDE SEQUENCE [LARGE SCALE GENOMIC DNA]</scope>
    <source>
        <strain evidence="3">TISTR 1827</strain>
    </source>
</reference>
<name>A0ABW5QTN5_9BACL</name>
<dbReference type="Pfam" id="PF00107">
    <property type="entry name" value="ADH_zinc_N"/>
    <property type="match status" value="1"/>
</dbReference>
<dbReference type="PANTHER" id="PTHR43677">
    <property type="entry name" value="SHORT-CHAIN DEHYDROGENASE/REDUCTASE"/>
    <property type="match status" value="1"/>
</dbReference>
<dbReference type="SUPFAM" id="SSF50129">
    <property type="entry name" value="GroES-like"/>
    <property type="match status" value="1"/>
</dbReference>
<dbReference type="CDD" id="cd08288">
    <property type="entry name" value="MDR_yhdh"/>
    <property type="match status" value="1"/>
</dbReference>
<dbReference type="InterPro" id="IPR014188">
    <property type="entry name" value="Acrylyl-CoA_reductase_AcuI"/>
</dbReference>
<dbReference type="Pfam" id="PF08240">
    <property type="entry name" value="ADH_N"/>
    <property type="match status" value="1"/>
</dbReference>
<feature type="domain" description="Enoyl reductase (ER)" evidence="1">
    <location>
        <begin position="23"/>
        <end position="334"/>
    </location>
</feature>
<dbReference type="InterPro" id="IPR011032">
    <property type="entry name" value="GroES-like_sf"/>
</dbReference>